<proteinExistence type="inferred from homology"/>
<evidence type="ECO:0000259" key="4">
    <source>
        <dbReference type="Pfam" id="PF20257"/>
    </source>
</evidence>
<comment type="similarity">
    <text evidence="2">Belongs to the SAM hydrolase / SAM-dependent halogenase family.</text>
</comment>
<evidence type="ECO:0000256" key="1">
    <source>
        <dbReference type="ARBA" id="ARBA00022691"/>
    </source>
</evidence>
<dbReference type="PIRSF" id="PIRSF006779">
    <property type="entry name" value="UCP006779"/>
    <property type="match status" value="1"/>
</dbReference>
<gene>
    <name evidence="5" type="ORF">GJU40_18960</name>
</gene>
<feature type="domain" description="S-adenosyl-l-methionine hydroxide adenosyltransferase N-terminal" evidence="3">
    <location>
        <begin position="6"/>
        <end position="154"/>
    </location>
</feature>
<dbReference type="PANTHER" id="PTHR35092:SF1">
    <property type="entry name" value="CHLORINASE MJ1651"/>
    <property type="match status" value="1"/>
</dbReference>
<evidence type="ECO:0000313" key="5">
    <source>
        <dbReference type="EMBL" id="MRX74205.1"/>
    </source>
</evidence>
<reference evidence="5 6" key="1">
    <citation type="submission" date="2019-11" db="EMBL/GenBank/DDBJ databases">
        <title>Bacillus lacus genome.</title>
        <authorList>
            <person name="Allen C.J."/>
            <person name="Newman J.D."/>
        </authorList>
    </citation>
    <scope>NUCLEOTIDE SEQUENCE [LARGE SCALE GENOMIC DNA]</scope>
    <source>
        <strain evidence="5 6">KCTC 33946</strain>
    </source>
</reference>
<sequence length="283" mass="31442">MPNALVFQSDFGVSDGAVCSMYGVAHSVDDSLNIFNLTHDIPPFHIWEASYRLFQTTAYWPVGTVFVSIVDPGVGSERRSLAVRTIDEKVIITPDNGTLTHLKQFTGIAEARIINESTNRLPDSGESYTFHGRDIFAYTGARLASGSLAFEEVGPSAEPHTVCSLEMSPPFLSSNCVCGIIDILDIRYGNLWTNIHRSFLNELDIYYGDTLEVKIEKGSKLCYSRQMSFGRSFADSRVGEPLIYVNSLDHIGVAINQESFADSYQIDTGCSWKISLKKVQEKR</sequence>
<comment type="caution">
    <text evidence="5">The sequence shown here is derived from an EMBL/GenBank/DDBJ whole genome shotgun (WGS) entry which is preliminary data.</text>
</comment>
<dbReference type="InterPro" id="IPR023228">
    <property type="entry name" value="SAM_OH_AdoTrfase_N_sf"/>
</dbReference>
<dbReference type="Pfam" id="PF01887">
    <property type="entry name" value="SAM_HAT_N"/>
    <property type="match status" value="1"/>
</dbReference>
<dbReference type="Proteomes" id="UP000448867">
    <property type="component" value="Unassembled WGS sequence"/>
</dbReference>
<dbReference type="GO" id="GO:0000428">
    <property type="term" value="C:DNA-directed RNA polymerase complex"/>
    <property type="evidence" value="ECO:0007669"/>
    <property type="project" value="UniProtKB-KW"/>
</dbReference>
<feature type="domain" description="S-adenosyl-l-methionine hydroxide adenosyltransferase C-terminal" evidence="4">
    <location>
        <begin position="180"/>
        <end position="272"/>
    </location>
</feature>
<dbReference type="SUPFAM" id="SSF101852">
    <property type="entry name" value="Bacterial fluorinating enzyme, C-terminal domain"/>
    <property type="match status" value="1"/>
</dbReference>
<dbReference type="Gene3D" id="2.40.30.90">
    <property type="entry name" value="Bacterial fluorinating enzyme like"/>
    <property type="match status" value="1"/>
</dbReference>
<dbReference type="SUPFAM" id="SSF102522">
    <property type="entry name" value="Bacterial fluorinating enzyme, N-terminal domain"/>
    <property type="match status" value="1"/>
</dbReference>
<dbReference type="InterPro" id="IPR046469">
    <property type="entry name" value="SAM_HAT_N"/>
</dbReference>
<evidence type="ECO:0000259" key="3">
    <source>
        <dbReference type="Pfam" id="PF01887"/>
    </source>
</evidence>
<evidence type="ECO:0000256" key="2">
    <source>
        <dbReference type="ARBA" id="ARBA00024035"/>
    </source>
</evidence>
<dbReference type="InterPro" id="IPR023227">
    <property type="entry name" value="SAM_OH_AdoTrfase_C_sf"/>
</dbReference>
<dbReference type="InterPro" id="IPR046470">
    <property type="entry name" value="SAM_HAT_C"/>
</dbReference>
<dbReference type="Pfam" id="PF20257">
    <property type="entry name" value="SAM_HAT_C"/>
    <property type="match status" value="1"/>
</dbReference>
<dbReference type="AlphaFoldDB" id="A0A7X2J2K0"/>
<accession>A0A7X2J2K0</accession>
<keyword evidence="1" id="KW-0949">S-adenosyl-L-methionine</keyword>
<dbReference type="EMBL" id="WKKI01000068">
    <property type="protein sequence ID" value="MRX74205.1"/>
    <property type="molecule type" value="Genomic_DNA"/>
</dbReference>
<evidence type="ECO:0000313" key="6">
    <source>
        <dbReference type="Proteomes" id="UP000448867"/>
    </source>
</evidence>
<dbReference type="InterPro" id="IPR002747">
    <property type="entry name" value="SAM_OH_AdoTrfase"/>
</dbReference>
<keyword evidence="6" id="KW-1185">Reference proteome</keyword>
<keyword evidence="5" id="KW-0804">Transcription</keyword>
<dbReference type="PANTHER" id="PTHR35092">
    <property type="entry name" value="CHLORINASE MJ1651"/>
    <property type="match status" value="1"/>
</dbReference>
<keyword evidence="5" id="KW-0240">DNA-directed RNA polymerase</keyword>
<name>A0A7X2J2K0_9BACI</name>
<protein>
    <submittedName>
        <fullName evidence="5">DNA-directed RNA polymerase subunit delta</fullName>
    </submittedName>
</protein>
<organism evidence="5 6">
    <name type="scientific">Metabacillus lacus</name>
    <dbReference type="NCBI Taxonomy" id="1983721"/>
    <lineage>
        <taxon>Bacteria</taxon>
        <taxon>Bacillati</taxon>
        <taxon>Bacillota</taxon>
        <taxon>Bacilli</taxon>
        <taxon>Bacillales</taxon>
        <taxon>Bacillaceae</taxon>
        <taxon>Metabacillus</taxon>
    </lineage>
</organism>
<dbReference type="Gene3D" id="3.40.50.10790">
    <property type="entry name" value="S-adenosyl-l-methionine hydroxide adenosyltransferase, N-terminal"/>
    <property type="match status" value="1"/>
</dbReference>